<dbReference type="Pfam" id="PF01826">
    <property type="entry name" value="TIL"/>
    <property type="match status" value="1"/>
</dbReference>
<accession>A0A401NPG6</accession>
<organism evidence="5 6">
    <name type="scientific">Scyliorhinus torazame</name>
    <name type="common">Cloudy catshark</name>
    <name type="synonym">Catulus torazame</name>
    <dbReference type="NCBI Taxonomy" id="75743"/>
    <lineage>
        <taxon>Eukaryota</taxon>
        <taxon>Metazoa</taxon>
        <taxon>Chordata</taxon>
        <taxon>Craniata</taxon>
        <taxon>Vertebrata</taxon>
        <taxon>Chondrichthyes</taxon>
        <taxon>Elasmobranchii</taxon>
        <taxon>Galeomorphii</taxon>
        <taxon>Galeoidea</taxon>
        <taxon>Carcharhiniformes</taxon>
        <taxon>Scyliorhinidae</taxon>
        <taxon>Scyliorhinus</taxon>
    </lineage>
</organism>
<evidence type="ECO:0000259" key="4">
    <source>
        <dbReference type="PROSITE" id="PS51233"/>
    </source>
</evidence>
<proteinExistence type="predicted"/>
<dbReference type="OrthoDB" id="160294at2759"/>
<dbReference type="SMART" id="SM00216">
    <property type="entry name" value="VWD"/>
    <property type="match status" value="1"/>
</dbReference>
<name>A0A401NPG6_SCYTO</name>
<feature type="domain" description="VWFD" evidence="4">
    <location>
        <begin position="126"/>
        <end position="299"/>
    </location>
</feature>
<comment type="caution">
    <text evidence="5">The sequence shown here is derived from an EMBL/GenBank/DDBJ whole genome shotgun (WGS) entry which is preliminary data.</text>
</comment>
<gene>
    <name evidence="5" type="ORF">scyTo_0007279</name>
</gene>
<dbReference type="GO" id="GO:0031012">
    <property type="term" value="C:extracellular matrix"/>
    <property type="evidence" value="ECO:0007669"/>
    <property type="project" value="TreeGrafter"/>
</dbReference>
<keyword evidence="1" id="KW-1015">Disulfide bond</keyword>
<dbReference type="Pfam" id="PF08742">
    <property type="entry name" value="C8"/>
    <property type="match status" value="1"/>
</dbReference>
<dbReference type="Proteomes" id="UP000288216">
    <property type="component" value="Unassembled WGS sequence"/>
</dbReference>
<dbReference type="EMBL" id="BFAA01002605">
    <property type="protein sequence ID" value="GCB62763.1"/>
    <property type="molecule type" value="Genomic_DNA"/>
</dbReference>
<evidence type="ECO:0000256" key="1">
    <source>
        <dbReference type="ARBA" id="ARBA00023157"/>
    </source>
</evidence>
<dbReference type="PROSITE" id="PS51233">
    <property type="entry name" value="VWFD"/>
    <property type="match status" value="1"/>
</dbReference>
<dbReference type="OMA" id="PANIHIF"/>
<dbReference type="InterPro" id="IPR050780">
    <property type="entry name" value="Mucin_vWF_Thrombospondin_sf"/>
</dbReference>
<evidence type="ECO:0000313" key="5">
    <source>
        <dbReference type="EMBL" id="GCB62763.1"/>
    </source>
</evidence>
<dbReference type="PANTHER" id="PTHR11339:SF264">
    <property type="entry name" value="MUCIN-6"/>
    <property type="match status" value="1"/>
</dbReference>
<dbReference type="Gene3D" id="2.10.25.10">
    <property type="entry name" value="Laminin"/>
    <property type="match status" value="1"/>
</dbReference>
<dbReference type="Pfam" id="PF00094">
    <property type="entry name" value="VWD"/>
    <property type="match status" value="1"/>
</dbReference>
<dbReference type="SUPFAM" id="SSF57567">
    <property type="entry name" value="Serine protease inhibitors"/>
    <property type="match status" value="1"/>
</dbReference>
<dbReference type="InterPro" id="IPR036084">
    <property type="entry name" value="Ser_inhib-like_sf"/>
</dbReference>
<evidence type="ECO:0000313" key="6">
    <source>
        <dbReference type="Proteomes" id="UP000288216"/>
    </source>
</evidence>
<evidence type="ECO:0000256" key="2">
    <source>
        <dbReference type="ARBA" id="ARBA00023180"/>
    </source>
</evidence>
<reference evidence="5 6" key="1">
    <citation type="journal article" date="2018" name="Nat. Ecol. Evol.">
        <title>Shark genomes provide insights into elasmobranch evolution and the origin of vertebrates.</title>
        <authorList>
            <person name="Hara Y"/>
            <person name="Yamaguchi K"/>
            <person name="Onimaru K"/>
            <person name="Kadota M"/>
            <person name="Koyanagi M"/>
            <person name="Keeley SD"/>
            <person name="Tatsumi K"/>
            <person name="Tanaka K"/>
            <person name="Motone F"/>
            <person name="Kageyama Y"/>
            <person name="Nozu R"/>
            <person name="Adachi N"/>
            <person name="Nishimura O"/>
            <person name="Nakagawa R"/>
            <person name="Tanegashima C"/>
            <person name="Kiyatake I"/>
            <person name="Matsumoto R"/>
            <person name="Murakumo K"/>
            <person name="Nishida K"/>
            <person name="Terakita A"/>
            <person name="Kuratani S"/>
            <person name="Sato K"/>
            <person name="Hyodo S Kuraku.S."/>
        </authorList>
    </citation>
    <scope>NUCLEOTIDE SEQUENCE [LARGE SCALE GENOMIC DNA]</scope>
</reference>
<protein>
    <recommendedName>
        <fullName evidence="4">VWFD domain-containing protein</fullName>
    </recommendedName>
</protein>
<dbReference type="SMART" id="SM00832">
    <property type="entry name" value="C8"/>
    <property type="match status" value="1"/>
</dbReference>
<dbReference type="InterPro" id="IPR014853">
    <property type="entry name" value="VWF/SSPO/ZAN-like_Cys-rich_dom"/>
</dbReference>
<dbReference type="InterPro" id="IPR002919">
    <property type="entry name" value="TIL_dom"/>
</dbReference>
<sequence length="433" mass="49014">MRSSFCKNGKIECFDDSFISGEICDQPKIYFNCASAKEDEYGAAYQPTCQMHATETRSLATKCISGCVCPYGMVLNERGHCVYLQDCPCEFSGVYYRPWKTIVKECQKCICIQGKWECTGDAKCPSTCVIHGEGHITTFDGRQYVFDGNCEYTLVQDACSVNYRQPSFKIVSENIICGKTGVVCTKSIKIYFKDILIKLTDGQYQITPPNAARRLKVVSNPLYLKFDLSINAKLELTIIWNKNMNAYISITRLSEVYRMPYYDNCVRDACGCELVGDCECLCDAVAVYAKTCIDAGVCIDWRTPDFCPVYCDYFNTHKKDSTVDGSFWNAKNRWHYQPCLCPANIHIFGKFNMEGCYICGEYEFFHEELKRCVSCGKPSLIALPGQVDPQCQGEERHRRRSSETEEKMMEIAGEEGAQLVANGETRPARSKGQ</sequence>
<evidence type="ECO:0000256" key="3">
    <source>
        <dbReference type="SAM" id="MobiDB-lite"/>
    </source>
</evidence>
<keyword evidence="2" id="KW-0325">Glycoprotein</keyword>
<dbReference type="AlphaFoldDB" id="A0A401NPG6"/>
<feature type="region of interest" description="Disordered" evidence="3">
    <location>
        <begin position="413"/>
        <end position="433"/>
    </location>
</feature>
<dbReference type="CDD" id="cd19941">
    <property type="entry name" value="TIL"/>
    <property type="match status" value="1"/>
</dbReference>
<dbReference type="PANTHER" id="PTHR11339">
    <property type="entry name" value="EXTRACELLULAR MATRIX GLYCOPROTEIN RELATED"/>
    <property type="match status" value="1"/>
</dbReference>
<dbReference type="GO" id="GO:0005615">
    <property type="term" value="C:extracellular space"/>
    <property type="evidence" value="ECO:0007669"/>
    <property type="project" value="TreeGrafter"/>
</dbReference>
<dbReference type="InterPro" id="IPR001846">
    <property type="entry name" value="VWF_type-D"/>
</dbReference>
<keyword evidence="6" id="KW-1185">Reference proteome</keyword>